<dbReference type="AlphaFoldDB" id="A0A8T2QV06"/>
<gene>
    <name evidence="1" type="ORF">KP509_32G055700</name>
</gene>
<reference evidence="1" key="1">
    <citation type="submission" date="2021-08" db="EMBL/GenBank/DDBJ databases">
        <title>WGS assembly of Ceratopteris richardii.</title>
        <authorList>
            <person name="Marchant D.B."/>
            <person name="Chen G."/>
            <person name="Jenkins J."/>
            <person name="Shu S."/>
            <person name="Leebens-Mack J."/>
            <person name="Grimwood J."/>
            <person name="Schmutz J."/>
            <person name="Soltis P."/>
            <person name="Soltis D."/>
            <person name="Chen Z.-H."/>
        </authorList>
    </citation>
    <scope>NUCLEOTIDE SEQUENCE</scope>
    <source>
        <strain evidence="1">Whitten #5841</strain>
        <tissue evidence="1">Leaf</tissue>
    </source>
</reference>
<evidence type="ECO:0000313" key="1">
    <source>
        <dbReference type="EMBL" id="KAH7287424.1"/>
    </source>
</evidence>
<name>A0A8T2QV06_CERRI</name>
<comment type="caution">
    <text evidence="1">The sequence shown here is derived from an EMBL/GenBank/DDBJ whole genome shotgun (WGS) entry which is preliminary data.</text>
</comment>
<keyword evidence="2" id="KW-1185">Reference proteome</keyword>
<dbReference type="Proteomes" id="UP000825935">
    <property type="component" value="Chromosome 32"/>
</dbReference>
<organism evidence="1 2">
    <name type="scientific">Ceratopteris richardii</name>
    <name type="common">Triangle waterfern</name>
    <dbReference type="NCBI Taxonomy" id="49495"/>
    <lineage>
        <taxon>Eukaryota</taxon>
        <taxon>Viridiplantae</taxon>
        <taxon>Streptophyta</taxon>
        <taxon>Embryophyta</taxon>
        <taxon>Tracheophyta</taxon>
        <taxon>Polypodiopsida</taxon>
        <taxon>Polypodiidae</taxon>
        <taxon>Polypodiales</taxon>
        <taxon>Pteridineae</taxon>
        <taxon>Pteridaceae</taxon>
        <taxon>Parkerioideae</taxon>
        <taxon>Ceratopteris</taxon>
    </lineage>
</organism>
<dbReference type="EMBL" id="CM035437">
    <property type="protein sequence ID" value="KAH7287424.1"/>
    <property type="molecule type" value="Genomic_DNA"/>
</dbReference>
<proteinExistence type="predicted"/>
<protein>
    <submittedName>
        <fullName evidence="1">Uncharacterized protein</fullName>
    </submittedName>
</protein>
<sequence length="116" mass="13012">MQGCKGGQAKRNSCHALRSVPERVQVRKVTMHSSLWYGRDAPPNGMSDNGCSSNRKNLQRVRQSKDACMLLKMIGIWRPFCRMPASSINPFHQVLIHFKDQATTQNSTSSSQLPVP</sequence>
<evidence type="ECO:0000313" key="2">
    <source>
        <dbReference type="Proteomes" id="UP000825935"/>
    </source>
</evidence>
<accession>A0A8T2QV06</accession>